<evidence type="ECO:0000313" key="7">
    <source>
        <dbReference type="Proteomes" id="UP000001056"/>
    </source>
</evidence>
<evidence type="ECO:0000313" key="6">
    <source>
        <dbReference type="EMBL" id="EAQ92796.1"/>
    </source>
</evidence>
<evidence type="ECO:0000256" key="3">
    <source>
        <dbReference type="ARBA" id="ARBA00022801"/>
    </source>
</evidence>
<dbReference type="Proteomes" id="UP000001056">
    <property type="component" value="Unassembled WGS sequence"/>
</dbReference>
<proteinExistence type="inferred from homology"/>
<dbReference type="InParanoid" id="Q2HFH3"/>
<keyword evidence="2" id="KW-0645">Protease</keyword>
<dbReference type="RefSeq" id="XP_001220252.1">
    <property type="nucleotide sequence ID" value="XM_001220251.1"/>
</dbReference>
<gene>
    <name evidence="6" type="ORF">CHGG_01031</name>
</gene>
<name>Q2HFH3_CHAGB</name>
<reference evidence="7" key="1">
    <citation type="journal article" date="2015" name="Genome Announc.">
        <title>Draft genome sequence of the cellulolytic fungus Chaetomium globosum.</title>
        <authorList>
            <person name="Cuomo C.A."/>
            <person name="Untereiner W.A."/>
            <person name="Ma L.-J."/>
            <person name="Grabherr M."/>
            <person name="Birren B.W."/>
        </authorList>
    </citation>
    <scope>NUCLEOTIDE SEQUENCE [LARGE SCALE GENOMIC DNA]</scope>
    <source>
        <strain evidence="7">ATCC 6205 / CBS 148.51 / DSM 1962 / NBRC 6347 / NRRL 1970</strain>
    </source>
</reference>
<accession>Q2HFH3</accession>
<dbReference type="PANTHER" id="PTHR23402:SF1">
    <property type="entry name" value="PYROGLUTAMYL-PEPTIDASE I"/>
    <property type="match status" value="1"/>
</dbReference>
<dbReference type="EMBL" id="CH408029">
    <property type="protein sequence ID" value="EAQ92796.1"/>
    <property type="molecule type" value="Genomic_DNA"/>
</dbReference>
<dbReference type="SUPFAM" id="SSF53182">
    <property type="entry name" value="Pyrrolidone carboxyl peptidase (pyroglutamate aminopeptidase)"/>
    <property type="match status" value="1"/>
</dbReference>
<dbReference type="eggNOG" id="ENOG502R5AD">
    <property type="taxonomic scope" value="Eukaryota"/>
</dbReference>
<dbReference type="InterPro" id="IPR036440">
    <property type="entry name" value="Peptidase_C15-like_sf"/>
</dbReference>
<dbReference type="PANTHER" id="PTHR23402">
    <property type="entry name" value="PROTEASE FAMILY C15 PYROGLUTAMYL-PEPTIDASE I-RELATED"/>
    <property type="match status" value="1"/>
</dbReference>
<evidence type="ECO:0000256" key="4">
    <source>
        <dbReference type="ARBA" id="ARBA00022807"/>
    </source>
</evidence>
<dbReference type="STRING" id="306901.Q2HFH3"/>
<dbReference type="OrthoDB" id="407146at2759"/>
<feature type="region of interest" description="Disordered" evidence="5">
    <location>
        <begin position="120"/>
        <end position="140"/>
    </location>
</feature>
<keyword evidence="4" id="KW-0788">Thiol protease</keyword>
<dbReference type="InterPro" id="IPR016125">
    <property type="entry name" value="Peptidase_C15-like"/>
</dbReference>
<comment type="similarity">
    <text evidence="1">Belongs to the peptidase C15 family.</text>
</comment>
<dbReference type="GO" id="GO:0006508">
    <property type="term" value="P:proteolysis"/>
    <property type="evidence" value="ECO:0007669"/>
    <property type="project" value="UniProtKB-KW"/>
</dbReference>
<dbReference type="GO" id="GO:0008234">
    <property type="term" value="F:cysteine-type peptidase activity"/>
    <property type="evidence" value="ECO:0007669"/>
    <property type="project" value="UniProtKB-KW"/>
</dbReference>
<sequence length="140" mass="15240">MPDVDGELLGDDRGGGDEGEGGFWEGLPGELETEVDVEDVLGRWRGYSPKHMDLRISEDAGHYLCDFIYFSSLAHLERAGERRRVLFLHVPSDASEHSIATGRELLLQLVRSVVESEMVKREKDKAGAGEAAGAAADAAN</sequence>
<feature type="region of interest" description="Disordered" evidence="5">
    <location>
        <begin position="1"/>
        <end position="23"/>
    </location>
</feature>
<evidence type="ECO:0000256" key="5">
    <source>
        <dbReference type="SAM" id="MobiDB-lite"/>
    </source>
</evidence>
<feature type="compositionally biased region" description="Low complexity" evidence="5">
    <location>
        <begin position="128"/>
        <end position="140"/>
    </location>
</feature>
<dbReference type="VEuPathDB" id="FungiDB:CHGG_01031"/>
<dbReference type="Gene3D" id="3.40.630.20">
    <property type="entry name" value="Peptidase C15, pyroglutamyl peptidase I-like"/>
    <property type="match status" value="1"/>
</dbReference>
<organism evidence="6 7">
    <name type="scientific">Chaetomium globosum (strain ATCC 6205 / CBS 148.51 / DSM 1962 / NBRC 6347 / NRRL 1970)</name>
    <name type="common">Soil fungus</name>
    <dbReference type="NCBI Taxonomy" id="306901"/>
    <lineage>
        <taxon>Eukaryota</taxon>
        <taxon>Fungi</taxon>
        <taxon>Dikarya</taxon>
        <taxon>Ascomycota</taxon>
        <taxon>Pezizomycotina</taxon>
        <taxon>Sordariomycetes</taxon>
        <taxon>Sordariomycetidae</taxon>
        <taxon>Sordariales</taxon>
        <taxon>Chaetomiaceae</taxon>
        <taxon>Chaetomium</taxon>
    </lineage>
</organism>
<dbReference type="GeneID" id="4387140"/>
<keyword evidence="7" id="KW-1185">Reference proteome</keyword>
<dbReference type="AlphaFoldDB" id="Q2HFH3"/>
<evidence type="ECO:0000256" key="1">
    <source>
        <dbReference type="ARBA" id="ARBA00006641"/>
    </source>
</evidence>
<protein>
    <submittedName>
        <fullName evidence="6">Uncharacterized protein</fullName>
    </submittedName>
</protein>
<evidence type="ECO:0000256" key="2">
    <source>
        <dbReference type="ARBA" id="ARBA00022670"/>
    </source>
</evidence>
<dbReference type="HOGENOM" id="CLU_126678_0_0_1"/>
<keyword evidence="3" id="KW-0378">Hydrolase</keyword>